<dbReference type="STRING" id="371731.Rsw2DRAFT_2445"/>
<dbReference type="eggNOG" id="COG1075">
    <property type="taxonomic scope" value="Bacteria"/>
</dbReference>
<dbReference type="Proteomes" id="UP000010121">
    <property type="component" value="Unassembled WGS sequence"/>
</dbReference>
<evidence type="ECO:0000313" key="2">
    <source>
        <dbReference type="Proteomes" id="UP000010121"/>
    </source>
</evidence>
<dbReference type="PANTHER" id="PTHR37946:SF1">
    <property type="entry name" value="SLL1969 PROTEIN"/>
    <property type="match status" value="1"/>
</dbReference>
<dbReference type="InterPro" id="IPR029058">
    <property type="entry name" value="AB_hydrolase_fold"/>
</dbReference>
<comment type="caution">
    <text evidence="1">The sequence shown here is derived from an EMBL/GenBank/DDBJ whole genome shotgun (WGS) entry which is preliminary data.</text>
</comment>
<dbReference type="SUPFAM" id="SSF53474">
    <property type="entry name" value="alpha/beta-Hydrolases"/>
    <property type="match status" value="1"/>
</dbReference>
<dbReference type="PANTHER" id="PTHR37946">
    <property type="entry name" value="SLL1969 PROTEIN"/>
    <property type="match status" value="1"/>
</dbReference>
<proteinExistence type="predicted"/>
<keyword evidence="2" id="KW-1185">Reference proteome</keyword>
<dbReference type="AlphaFoldDB" id="C8S317"/>
<dbReference type="ESTHER" id="9rhob-c8s317">
    <property type="family name" value="6_AlphaBeta_hydrolase"/>
</dbReference>
<sequence>MPLAMPRMPAYVGAMLRALCLLLILATPVQADCVVLLHGLARTEKSLLAMQAALQAQGHVVINEGYPSTDAPVATLAAEHVGPAVAQCGAARVDFVTHSMGGILVRYWLLDHEPVNMGRVVMLAPPNHGSELVDAFGKITVFEWLNGPAGEQLGTKPGALPRALPMPDFELGVIAGNRSMNAAFSALLKGADDGKVSVASTRLAGMTDHIVLPVTHTYMMLSPMVIAQTIEFLAYGKFHPDLNMRAAVEISLGQQP</sequence>
<protein>
    <submittedName>
        <fullName evidence="1">Acetyltransferase and hydrolase with the alpha/beta hydrolase fold-like protein</fullName>
    </submittedName>
</protein>
<accession>C8S317</accession>
<name>C8S317_9RHOB</name>
<reference evidence="1 2" key="1">
    <citation type="submission" date="2009-08" db="EMBL/GenBank/DDBJ databases">
        <title>The draft genome of Rhodobacter sp. SW2.</title>
        <authorList>
            <consortium name="US DOE Joint Genome Institute (JGI-PGF)"/>
            <person name="Lucas S."/>
            <person name="Copeland A."/>
            <person name="Lapidus A."/>
            <person name="Glavina del Rio T."/>
            <person name="Tice H."/>
            <person name="Bruce D."/>
            <person name="Goodwin L."/>
            <person name="Pitluck S."/>
            <person name="Larimer F."/>
            <person name="Land M.L."/>
            <person name="Hauser L."/>
            <person name="Emerson D."/>
        </authorList>
    </citation>
    <scope>NUCLEOTIDE SEQUENCE [LARGE SCALE GENOMIC DNA]</scope>
    <source>
        <strain evidence="1 2">SW2</strain>
    </source>
</reference>
<dbReference type="GO" id="GO:0016740">
    <property type="term" value="F:transferase activity"/>
    <property type="evidence" value="ECO:0007669"/>
    <property type="project" value="UniProtKB-KW"/>
</dbReference>
<evidence type="ECO:0000313" key="1">
    <source>
        <dbReference type="EMBL" id="EEW24657.1"/>
    </source>
</evidence>
<keyword evidence="1" id="KW-0378">Hydrolase</keyword>
<organism evidence="1 2">
    <name type="scientific">Rhodobacter ferrooxidans</name>
    <dbReference type="NCBI Taxonomy" id="371731"/>
    <lineage>
        <taxon>Bacteria</taxon>
        <taxon>Pseudomonadati</taxon>
        <taxon>Pseudomonadota</taxon>
        <taxon>Alphaproteobacteria</taxon>
        <taxon>Rhodobacterales</taxon>
        <taxon>Rhodobacter group</taxon>
        <taxon>Rhodobacter</taxon>
    </lineage>
</organism>
<keyword evidence="1" id="KW-0808">Transferase</keyword>
<dbReference type="Gene3D" id="3.40.50.1820">
    <property type="entry name" value="alpha/beta hydrolase"/>
    <property type="match status" value="1"/>
</dbReference>
<dbReference type="EMBL" id="ACYY01000016">
    <property type="protein sequence ID" value="EEW24657.1"/>
    <property type="molecule type" value="Genomic_DNA"/>
</dbReference>
<dbReference type="GO" id="GO:0016787">
    <property type="term" value="F:hydrolase activity"/>
    <property type="evidence" value="ECO:0007669"/>
    <property type="project" value="UniProtKB-KW"/>
</dbReference>
<gene>
    <name evidence="1" type="ORF">Rsw2DRAFT_2445</name>
</gene>